<keyword evidence="4 5" id="KW-0472">Membrane</keyword>
<keyword evidence="2 5" id="KW-0812">Transmembrane</keyword>
<evidence type="ECO:0000256" key="4">
    <source>
        <dbReference type="ARBA" id="ARBA00023136"/>
    </source>
</evidence>
<evidence type="ECO:0000313" key="7">
    <source>
        <dbReference type="Proteomes" id="UP000327085"/>
    </source>
</evidence>
<gene>
    <name evidence="6" type="ORF">ALMOND_2B025569</name>
</gene>
<reference evidence="7" key="1">
    <citation type="journal article" date="2020" name="Plant J.">
        <title>Transposons played a major role in the diversification between the closely related almond and peach genomes: results from the almond genome sequence.</title>
        <authorList>
            <person name="Alioto T."/>
            <person name="Alexiou K.G."/>
            <person name="Bardil A."/>
            <person name="Barteri F."/>
            <person name="Castanera R."/>
            <person name="Cruz F."/>
            <person name="Dhingra A."/>
            <person name="Duval H."/>
            <person name="Fernandez I Marti A."/>
            <person name="Frias L."/>
            <person name="Galan B."/>
            <person name="Garcia J.L."/>
            <person name="Howad W."/>
            <person name="Gomez-Garrido J."/>
            <person name="Gut M."/>
            <person name="Julca I."/>
            <person name="Morata J."/>
            <person name="Puigdomenech P."/>
            <person name="Ribeca P."/>
            <person name="Rubio Cabetas M.J."/>
            <person name="Vlasova A."/>
            <person name="Wirthensohn M."/>
            <person name="Garcia-Mas J."/>
            <person name="Gabaldon T."/>
            <person name="Casacuberta J.M."/>
            <person name="Arus P."/>
        </authorList>
    </citation>
    <scope>NUCLEOTIDE SEQUENCE [LARGE SCALE GENOMIC DNA]</scope>
    <source>
        <strain evidence="7">cv. Texas</strain>
    </source>
</reference>
<dbReference type="EMBL" id="CABIKO010000028">
    <property type="protein sequence ID" value="VVA18121.1"/>
    <property type="molecule type" value="Genomic_DNA"/>
</dbReference>
<keyword evidence="3 5" id="KW-1133">Transmembrane helix</keyword>
<dbReference type="GO" id="GO:0016020">
    <property type="term" value="C:membrane"/>
    <property type="evidence" value="ECO:0007669"/>
    <property type="project" value="InterPro"/>
</dbReference>
<comment type="subcellular location">
    <subcellularLocation>
        <location evidence="1">Membrane</location>
        <topology evidence="1">Multi-pass membrane protein</topology>
    </subcellularLocation>
</comment>
<evidence type="ECO:0000313" key="6">
    <source>
        <dbReference type="EMBL" id="VVA18121.1"/>
    </source>
</evidence>
<proteinExistence type="predicted"/>
<evidence type="ECO:0000256" key="1">
    <source>
        <dbReference type="ARBA" id="ARBA00004141"/>
    </source>
</evidence>
<evidence type="ECO:0000256" key="2">
    <source>
        <dbReference type="ARBA" id="ARBA00022692"/>
    </source>
</evidence>
<name>A0A5E4EUC2_PRUDU</name>
<evidence type="ECO:0000256" key="3">
    <source>
        <dbReference type="ARBA" id="ARBA00022989"/>
    </source>
</evidence>
<dbReference type="GO" id="GO:0022857">
    <property type="term" value="F:transmembrane transporter activity"/>
    <property type="evidence" value="ECO:0007669"/>
    <property type="project" value="InterPro"/>
</dbReference>
<dbReference type="InterPro" id="IPR037185">
    <property type="entry name" value="EmrE-like"/>
</dbReference>
<dbReference type="Gramene" id="VVA18121">
    <property type="protein sequence ID" value="VVA18121"/>
    <property type="gene ID" value="Prudul26B025569"/>
</dbReference>
<dbReference type="PANTHER" id="PTHR31218">
    <property type="entry name" value="WAT1-RELATED PROTEIN"/>
    <property type="match status" value="1"/>
</dbReference>
<feature type="transmembrane region" description="Helical" evidence="5">
    <location>
        <begin position="22"/>
        <end position="43"/>
    </location>
</feature>
<organism evidence="6 7">
    <name type="scientific">Prunus dulcis</name>
    <name type="common">Almond</name>
    <name type="synonym">Amygdalus dulcis</name>
    <dbReference type="NCBI Taxonomy" id="3755"/>
    <lineage>
        <taxon>Eukaryota</taxon>
        <taxon>Viridiplantae</taxon>
        <taxon>Streptophyta</taxon>
        <taxon>Embryophyta</taxon>
        <taxon>Tracheophyta</taxon>
        <taxon>Spermatophyta</taxon>
        <taxon>Magnoliopsida</taxon>
        <taxon>eudicotyledons</taxon>
        <taxon>Gunneridae</taxon>
        <taxon>Pentapetalae</taxon>
        <taxon>rosids</taxon>
        <taxon>fabids</taxon>
        <taxon>Rosales</taxon>
        <taxon>Rosaceae</taxon>
        <taxon>Amygdaloideae</taxon>
        <taxon>Amygdaleae</taxon>
        <taxon>Prunus</taxon>
    </lineage>
</organism>
<dbReference type="AlphaFoldDB" id="A0A5E4EUC2"/>
<dbReference type="SUPFAM" id="SSF103481">
    <property type="entry name" value="Multidrug resistance efflux transporter EmrE"/>
    <property type="match status" value="1"/>
</dbReference>
<accession>A0A5E4EUC2</accession>
<dbReference type="InterPro" id="IPR030184">
    <property type="entry name" value="WAT1-related"/>
</dbReference>
<sequence>MFSPLCTVITTIVAGLFLHEELYLGSLVGAIAVIIGLYVVIWGKAKDPQKMKQEVDSEQPSDQPKMIEVCIDDSSEKTSCKIDLEEPLLPQKLP</sequence>
<dbReference type="Proteomes" id="UP000327085">
    <property type="component" value="Chromosome 1"/>
</dbReference>
<protein>
    <submittedName>
        <fullName evidence="6">PREDICTED: WAT1-related</fullName>
    </submittedName>
</protein>
<evidence type="ECO:0000256" key="5">
    <source>
        <dbReference type="SAM" id="Phobius"/>
    </source>
</evidence>